<dbReference type="InterPro" id="IPR007138">
    <property type="entry name" value="ABM_dom"/>
</dbReference>
<proteinExistence type="predicted"/>
<dbReference type="PROSITE" id="PS51725">
    <property type="entry name" value="ABM"/>
    <property type="match status" value="2"/>
</dbReference>
<dbReference type="Proteomes" id="UP000070544">
    <property type="component" value="Unassembled WGS sequence"/>
</dbReference>
<organism evidence="2 3">
    <name type="scientific">Gonapodya prolifera (strain JEL478)</name>
    <name type="common">Monoblepharis prolifera</name>
    <dbReference type="NCBI Taxonomy" id="1344416"/>
    <lineage>
        <taxon>Eukaryota</taxon>
        <taxon>Fungi</taxon>
        <taxon>Fungi incertae sedis</taxon>
        <taxon>Chytridiomycota</taxon>
        <taxon>Chytridiomycota incertae sedis</taxon>
        <taxon>Monoblepharidomycetes</taxon>
        <taxon>Monoblepharidales</taxon>
        <taxon>Gonapodyaceae</taxon>
        <taxon>Gonapodya</taxon>
    </lineage>
</organism>
<dbReference type="Pfam" id="PF03992">
    <property type="entry name" value="ABM"/>
    <property type="match status" value="2"/>
</dbReference>
<keyword evidence="3" id="KW-1185">Reference proteome</keyword>
<evidence type="ECO:0000313" key="3">
    <source>
        <dbReference type="Proteomes" id="UP000070544"/>
    </source>
</evidence>
<dbReference type="GO" id="GO:0005829">
    <property type="term" value="C:cytosol"/>
    <property type="evidence" value="ECO:0007669"/>
    <property type="project" value="TreeGrafter"/>
</dbReference>
<sequence>MTISTHYSAQIRVAALIPAKAGHEEMLIAALKDLVQVSNTQDGVLEYQLSQDTKNPTRFWMIESYRDKASLDAHMASDVFKNAGPLLGPLLDGEIKINVLTPVKFDNPTYPENQAPHTTGDIRIVAVLRAKPGHEEGLKVAITTPIEATHKEPGCLEYHYNIDTSNSSVFWMLETYTNMDTFHSHLATEHNAAGGKATGPHLTESPEINVCKVIRY</sequence>
<protein>
    <recommendedName>
        <fullName evidence="1">ABM domain-containing protein</fullName>
    </recommendedName>
</protein>
<dbReference type="InterPro" id="IPR011008">
    <property type="entry name" value="Dimeric_a/b-barrel"/>
</dbReference>
<evidence type="ECO:0000259" key="1">
    <source>
        <dbReference type="PROSITE" id="PS51725"/>
    </source>
</evidence>
<feature type="domain" description="ABM" evidence="1">
    <location>
        <begin position="122"/>
        <end position="210"/>
    </location>
</feature>
<feature type="domain" description="ABM" evidence="1">
    <location>
        <begin position="11"/>
        <end position="100"/>
    </location>
</feature>
<dbReference type="SUPFAM" id="SSF54909">
    <property type="entry name" value="Dimeric alpha+beta barrel"/>
    <property type="match status" value="2"/>
</dbReference>
<evidence type="ECO:0000313" key="2">
    <source>
        <dbReference type="EMBL" id="KXS17306.1"/>
    </source>
</evidence>
<dbReference type="PANTHER" id="PTHR33336:SF3">
    <property type="entry name" value="ABM DOMAIN-CONTAINING PROTEIN"/>
    <property type="match status" value="1"/>
</dbReference>
<name>A0A139AKK9_GONPJ</name>
<dbReference type="PANTHER" id="PTHR33336">
    <property type="entry name" value="QUINOL MONOOXYGENASE YGIN-RELATED"/>
    <property type="match status" value="1"/>
</dbReference>
<reference evidence="2 3" key="1">
    <citation type="journal article" date="2015" name="Genome Biol. Evol.">
        <title>Phylogenomic analyses indicate that early fungi evolved digesting cell walls of algal ancestors of land plants.</title>
        <authorList>
            <person name="Chang Y."/>
            <person name="Wang S."/>
            <person name="Sekimoto S."/>
            <person name="Aerts A.L."/>
            <person name="Choi C."/>
            <person name="Clum A."/>
            <person name="LaButti K.M."/>
            <person name="Lindquist E.A."/>
            <person name="Yee Ngan C."/>
            <person name="Ohm R.A."/>
            <person name="Salamov A.A."/>
            <person name="Grigoriev I.V."/>
            <person name="Spatafora J.W."/>
            <person name="Berbee M.L."/>
        </authorList>
    </citation>
    <scope>NUCLEOTIDE SEQUENCE [LARGE SCALE GENOMIC DNA]</scope>
    <source>
        <strain evidence="2 3">JEL478</strain>
    </source>
</reference>
<dbReference type="AlphaFoldDB" id="A0A139AKK9"/>
<dbReference type="GO" id="GO:0016491">
    <property type="term" value="F:oxidoreductase activity"/>
    <property type="evidence" value="ECO:0007669"/>
    <property type="project" value="TreeGrafter"/>
</dbReference>
<dbReference type="EMBL" id="KQ965747">
    <property type="protein sequence ID" value="KXS17306.1"/>
    <property type="molecule type" value="Genomic_DNA"/>
</dbReference>
<accession>A0A139AKK9</accession>
<dbReference type="OrthoDB" id="10011777at2759"/>
<dbReference type="Gene3D" id="3.30.70.100">
    <property type="match status" value="2"/>
</dbReference>
<dbReference type="InterPro" id="IPR050744">
    <property type="entry name" value="AI-2_Isomerase_LsrG"/>
</dbReference>
<gene>
    <name evidence="2" type="ORF">M427DRAFT_54607</name>
</gene>